<name>A0ABT3HGD1_9HYPH</name>
<dbReference type="RefSeq" id="WP_264602917.1">
    <property type="nucleotide sequence ID" value="NZ_JAOQNS010000012.1"/>
</dbReference>
<feature type="chain" id="PRO_5047372345" evidence="2">
    <location>
        <begin position="30"/>
        <end position="87"/>
    </location>
</feature>
<organism evidence="3 4">
    <name type="scientific">Rhodobium gokarnense</name>
    <dbReference type="NCBI Taxonomy" id="364296"/>
    <lineage>
        <taxon>Bacteria</taxon>
        <taxon>Pseudomonadati</taxon>
        <taxon>Pseudomonadota</taxon>
        <taxon>Alphaproteobacteria</taxon>
        <taxon>Hyphomicrobiales</taxon>
        <taxon>Rhodobiaceae</taxon>
        <taxon>Rhodobium</taxon>
    </lineage>
</organism>
<evidence type="ECO:0000313" key="4">
    <source>
        <dbReference type="Proteomes" id="UP001209755"/>
    </source>
</evidence>
<protein>
    <submittedName>
        <fullName evidence="3">Uncharacterized protein</fullName>
    </submittedName>
</protein>
<sequence>MTQPRHLFRPLLAAVAAAAALLAATPAVADCYYNGALYPTGTTLGDLVCRKDGSWGPAPKPGAPQPGAPPPQLAPQRAPAEPRSGVL</sequence>
<proteinExistence type="predicted"/>
<keyword evidence="2" id="KW-0732">Signal</keyword>
<dbReference type="EMBL" id="JAOQNS010000012">
    <property type="protein sequence ID" value="MCW2309331.1"/>
    <property type="molecule type" value="Genomic_DNA"/>
</dbReference>
<gene>
    <name evidence="3" type="ORF">M2319_003685</name>
</gene>
<feature type="region of interest" description="Disordered" evidence="1">
    <location>
        <begin position="53"/>
        <end position="87"/>
    </location>
</feature>
<accession>A0ABT3HGD1</accession>
<dbReference type="Proteomes" id="UP001209755">
    <property type="component" value="Unassembled WGS sequence"/>
</dbReference>
<keyword evidence="4" id="KW-1185">Reference proteome</keyword>
<comment type="caution">
    <text evidence="3">The sequence shown here is derived from an EMBL/GenBank/DDBJ whole genome shotgun (WGS) entry which is preliminary data.</text>
</comment>
<feature type="signal peptide" evidence="2">
    <location>
        <begin position="1"/>
        <end position="29"/>
    </location>
</feature>
<feature type="compositionally biased region" description="Low complexity" evidence="1">
    <location>
        <begin position="74"/>
        <end position="87"/>
    </location>
</feature>
<evidence type="ECO:0000256" key="2">
    <source>
        <dbReference type="SAM" id="SignalP"/>
    </source>
</evidence>
<evidence type="ECO:0000256" key="1">
    <source>
        <dbReference type="SAM" id="MobiDB-lite"/>
    </source>
</evidence>
<reference evidence="4" key="1">
    <citation type="submission" date="2023-07" db="EMBL/GenBank/DDBJ databases">
        <title>Genome sequencing of Purple Non-Sulfur Bacteria from various extreme environments.</title>
        <authorList>
            <person name="Mayer M."/>
        </authorList>
    </citation>
    <scope>NUCLEOTIDE SEQUENCE [LARGE SCALE GENOMIC DNA]</scope>
    <source>
        <strain evidence="4">DSM 17935</strain>
    </source>
</reference>
<evidence type="ECO:0000313" key="3">
    <source>
        <dbReference type="EMBL" id="MCW2309331.1"/>
    </source>
</evidence>
<feature type="compositionally biased region" description="Pro residues" evidence="1">
    <location>
        <begin position="58"/>
        <end position="73"/>
    </location>
</feature>